<reference evidence="5" key="1">
    <citation type="journal article" date="2020" name="Fungal Divers.">
        <title>Resolving the Mortierellaceae phylogeny through synthesis of multi-gene phylogenetics and phylogenomics.</title>
        <authorList>
            <person name="Vandepol N."/>
            <person name="Liber J."/>
            <person name="Desiro A."/>
            <person name="Na H."/>
            <person name="Kennedy M."/>
            <person name="Barry K."/>
            <person name="Grigoriev I.V."/>
            <person name="Miller A.N."/>
            <person name="O'Donnell K."/>
            <person name="Stajich J.E."/>
            <person name="Bonito G."/>
        </authorList>
    </citation>
    <scope>NUCLEOTIDE SEQUENCE</scope>
    <source>
        <strain evidence="5">KOD1015</strain>
    </source>
</reference>
<feature type="transmembrane region" description="Helical" evidence="3">
    <location>
        <begin position="13"/>
        <end position="34"/>
    </location>
</feature>
<dbReference type="SUPFAM" id="SSF50044">
    <property type="entry name" value="SH3-domain"/>
    <property type="match status" value="1"/>
</dbReference>
<gene>
    <name evidence="5" type="primary">SHO1_2</name>
    <name evidence="5" type="ORF">BGW38_006385</name>
</gene>
<dbReference type="Proteomes" id="UP000780801">
    <property type="component" value="Unassembled WGS sequence"/>
</dbReference>
<keyword evidence="3" id="KW-0472">Membrane</keyword>
<evidence type="ECO:0000256" key="3">
    <source>
        <dbReference type="SAM" id="Phobius"/>
    </source>
</evidence>
<evidence type="ECO:0000259" key="4">
    <source>
        <dbReference type="PROSITE" id="PS50002"/>
    </source>
</evidence>
<protein>
    <submittedName>
        <fullName evidence="5">Transmembrane osmosensor</fullName>
    </submittedName>
</protein>
<evidence type="ECO:0000313" key="6">
    <source>
        <dbReference type="Proteomes" id="UP000780801"/>
    </source>
</evidence>
<evidence type="ECO:0000313" key="5">
    <source>
        <dbReference type="EMBL" id="KAF9578042.1"/>
    </source>
</evidence>
<keyword evidence="3 5" id="KW-0812">Transmembrane</keyword>
<keyword evidence="6" id="KW-1185">Reference proteome</keyword>
<dbReference type="InterPro" id="IPR036028">
    <property type="entry name" value="SH3-like_dom_sf"/>
</dbReference>
<organism evidence="5 6">
    <name type="scientific">Lunasporangiospora selenospora</name>
    <dbReference type="NCBI Taxonomy" id="979761"/>
    <lineage>
        <taxon>Eukaryota</taxon>
        <taxon>Fungi</taxon>
        <taxon>Fungi incertae sedis</taxon>
        <taxon>Mucoromycota</taxon>
        <taxon>Mortierellomycotina</taxon>
        <taxon>Mortierellomycetes</taxon>
        <taxon>Mortierellales</taxon>
        <taxon>Mortierellaceae</taxon>
        <taxon>Lunasporangiospora</taxon>
    </lineage>
</organism>
<feature type="non-terminal residue" evidence="5">
    <location>
        <position position="283"/>
    </location>
</feature>
<keyword evidence="1 2" id="KW-0728">SH3 domain</keyword>
<dbReference type="AlphaFoldDB" id="A0A9P6FMQ2"/>
<proteinExistence type="predicted"/>
<dbReference type="InterPro" id="IPR001452">
    <property type="entry name" value="SH3_domain"/>
</dbReference>
<dbReference type="OrthoDB" id="5983572at2759"/>
<name>A0A9P6FMQ2_9FUNG</name>
<comment type="caution">
    <text evidence="5">The sequence shown here is derived from an EMBL/GenBank/DDBJ whole genome shotgun (WGS) entry which is preliminary data.</text>
</comment>
<dbReference type="Pfam" id="PF00018">
    <property type="entry name" value="SH3_1"/>
    <property type="match status" value="1"/>
</dbReference>
<dbReference type="Gene3D" id="2.30.30.40">
    <property type="entry name" value="SH3 Domains"/>
    <property type="match status" value="1"/>
</dbReference>
<evidence type="ECO:0000256" key="1">
    <source>
        <dbReference type="ARBA" id="ARBA00022443"/>
    </source>
</evidence>
<dbReference type="EMBL" id="JAABOA010004073">
    <property type="protein sequence ID" value="KAF9578042.1"/>
    <property type="molecule type" value="Genomic_DNA"/>
</dbReference>
<sequence length="283" mass="30940">CIDVAISINFSKYSAAGAGLIFQSFALLFWIFYFGSEDASLVKRTINGYTIPRTPVANTTAMTGVAVSSPPGYQQTIQPGLSPIPHQAVSPIMGEYAYKARALYSYEANPEDRNEISFVKGEVLDIVDNKGKWWQAQSIPAKQPDQGDPNDLTHYSYQKCLPDQRRVHACILLKIRQILMAPILFIAWLLFLQSRDRDPASFCNLILAHLQQQGIHDFLQGPVDHGDGVESISGSWSDSAMAPSTRSLATASYPQVEEGVAVEDGVDDCGDDVGDDDSGHLAV</sequence>
<keyword evidence="3" id="KW-1133">Transmembrane helix</keyword>
<evidence type="ECO:0000256" key="2">
    <source>
        <dbReference type="PROSITE-ProRule" id="PRU00192"/>
    </source>
</evidence>
<accession>A0A9P6FMQ2</accession>
<dbReference type="PROSITE" id="PS50002">
    <property type="entry name" value="SH3"/>
    <property type="match status" value="1"/>
</dbReference>
<feature type="domain" description="SH3" evidence="4">
    <location>
        <begin position="95"/>
        <end position="166"/>
    </location>
</feature>
<dbReference type="PRINTS" id="PR00452">
    <property type="entry name" value="SH3DOMAIN"/>
</dbReference>